<dbReference type="UCSC" id="F56C9.7.1">
    <property type="organism name" value="c. elegans"/>
</dbReference>
<protein>
    <submittedName>
        <fullName evidence="1">DUF19 domain-containing protein</fullName>
    </submittedName>
</protein>
<dbReference type="KEGG" id="cel:CELE_F56C9.7"/>
<dbReference type="eggNOG" id="ENOG502TGPX">
    <property type="taxonomic scope" value="Eukaryota"/>
</dbReference>
<reference evidence="1 2" key="1">
    <citation type="journal article" date="1998" name="Science">
        <title>Genome sequence of the nematode C. elegans: a platform for investigating biology.</title>
        <authorList>
            <consortium name="The C. elegans sequencing consortium"/>
            <person name="Sulson J.E."/>
            <person name="Waterston R."/>
        </authorList>
    </citation>
    <scope>NUCLEOTIDE SEQUENCE [LARGE SCALE GENOMIC DNA]</scope>
    <source>
        <strain evidence="1 2">Bristol N2</strain>
    </source>
</reference>
<dbReference type="PhylomeDB" id="Q20865"/>
<dbReference type="EMBL" id="BX284603">
    <property type="protein sequence ID" value="CCD61832.1"/>
    <property type="molecule type" value="Genomic_DNA"/>
</dbReference>
<dbReference type="PANTHER" id="PTHR34311">
    <property type="entry name" value="PROTEIN CBG21698-RELATED"/>
    <property type="match status" value="1"/>
</dbReference>
<dbReference type="AlphaFoldDB" id="Q20865"/>
<dbReference type="FunCoup" id="Q20865">
    <property type="interactions" value="545"/>
</dbReference>
<dbReference type="AGR" id="WB:WBGene00018951"/>
<keyword evidence="4" id="KW-1267">Proteomics identification</keyword>
<accession>Q20865</accession>
<evidence type="ECO:0000313" key="1">
    <source>
        <dbReference type="EMBL" id="CCD61832.1"/>
    </source>
</evidence>
<organism evidence="1 2">
    <name type="scientific">Caenorhabditis elegans</name>
    <dbReference type="NCBI Taxonomy" id="6239"/>
    <lineage>
        <taxon>Eukaryota</taxon>
        <taxon>Metazoa</taxon>
        <taxon>Ecdysozoa</taxon>
        <taxon>Nematoda</taxon>
        <taxon>Chromadorea</taxon>
        <taxon>Rhabditida</taxon>
        <taxon>Rhabditina</taxon>
        <taxon>Rhabditomorpha</taxon>
        <taxon>Rhabditoidea</taxon>
        <taxon>Rhabditidae</taxon>
        <taxon>Peloderinae</taxon>
        <taxon>Caenorhabditis</taxon>
    </lineage>
</organism>
<dbReference type="OrthoDB" id="5797537at2759"/>
<dbReference type="Proteomes" id="UP000001940">
    <property type="component" value="Chromosome III"/>
</dbReference>
<dbReference type="Bgee" id="WBGene00018951">
    <property type="expression patterns" value="Expressed in larva and 4 other cell types or tissues"/>
</dbReference>
<dbReference type="CTD" id="176037"/>
<dbReference type="PeptideAtlas" id="Q20865"/>
<keyword evidence="2" id="KW-1185">Reference proteome</keyword>
<dbReference type="RefSeq" id="NP_498612.1">
    <property type="nucleotide sequence ID" value="NM_066211.6"/>
</dbReference>
<gene>
    <name evidence="1 3" type="primary">nspg-6</name>
    <name evidence="1" type="ORF">CELE_F56C9.7</name>
    <name evidence="3" type="ORF">F56C9.7</name>
</gene>
<dbReference type="STRING" id="6239.F56C9.7.1"/>
<dbReference type="PIR" id="T16471">
    <property type="entry name" value="T16471"/>
</dbReference>
<sequence>MLLRFIIGLSSVLLVTGLFNPLLPTLGDYLLTDQQVQKYFSVAGPSNLAIGTCNSVPFASAQAGFASSVGLAPTTTWREANILTNATIGMIDQGMDQLAAVCQARQQFVQTLGAAYDTCTDRFYLISLGNTDWWNVMQYTHLMKHLEFICSTGFDVYQSNIDCIRKGETTDGNQYRACFYKFNATVNANPNNFCGATETFIGCIKDFFDTECNLYVGWMQCELERIGFAYDCYGLSC</sequence>
<dbReference type="OMA" id="WVECEME"/>
<dbReference type="PaxDb" id="6239-F56C9.7.1"/>
<dbReference type="WormBase" id="F56C9.7">
    <property type="protein sequence ID" value="CE01326"/>
    <property type="gene ID" value="WBGene00018951"/>
    <property type="gene designation" value="nspg-6"/>
</dbReference>
<dbReference type="InParanoid" id="Q20865"/>
<evidence type="ECO:0000313" key="3">
    <source>
        <dbReference type="WormBase" id="F56C9.7"/>
    </source>
</evidence>
<dbReference type="GO" id="GO:0010883">
    <property type="term" value="P:regulation of lipid storage"/>
    <property type="evidence" value="ECO:0000315"/>
    <property type="project" value="WormBase"/>
</dbReference>
<name>Q20865_CAEEL</name>
<evidence type="ECO:0000313" key="2">
    <source>
        <dbReference type="Proteomes" id="UP000001940"/>
    </source>
</evidence>
<dbReference type="HOGENOM" id="CLU_1176367_0_0_1"/>
<proteinExistence type="evidence at protein level"/>
<dbReference type="GeneID" id="176037"/>
<evidence type="ECO:0007829" key="4">
    <source>
        <dbReference type="PeptideAtlas" id="Q20865"/>
    </source>
</evidence>
<dbReference type="PANTHER" id="PTHR34311:SF2">
    <property type="entry name" value="CONJUGAL TRANSFER PROTEIN TRAN"/>
    <property type="match status" value="1"/>
</dbReference>
<dbReference type="GO" id="GO:0090087">
    <property type="term" value="P:regulation of peptide transport"/>
    <property type="evidence" value="ECO:0000315"/>
    <property type="project" value="WormBase"/>
</dbReference>